<dbReference type="GO" id="GO:0000155">
    <property type="term" value="F:phosphorelay sensor kinase activity"/>
    <property type="evidence" value="ECO:0007669"/>
    <property type="project" value="InterPro"/>
</dbReference>
<evidence type="ECO:0000256" key="1">
    <source>
        <dbReference type="ARBA" id="ARBA00000085"/>
    </source>
</evidence>
<keyword evidence="9" id="KW-0067">ATP-binding</keyword>
<evidence type="ECO:0000256" key="11">
    <source>
        <dbReference type="ARBA" id="ARBA00035100"/>
    </source>
</evidence>
<dbReference type="PRINTS" id="PR00344">
    <property type="entry name" value="BCTRLSENSOR"/>
</dbReference>
<keyword evidence="8" id="KW-0418">Kinase</keyword>
<dbReference type="InterPro" id="IPR004358">
    <property type="entry name" value="Sig_transdc_His_kin-like_C"/>
</dbReference>
<dbReference type="InterPro" id="IPR037006">
    <property type="entry name" value="CheA-like_homodim_sf"/>
</dbReference>
<dbReference type="PANTHER" id="PTHR43395:SF10">
    <property type="entry name" value="CHEMOTAXIS PROTEIN CHEA"/>
    <property type="match status" value="1"/>
</dbReference>
<feature type="coiled-coil region" evidence="13">
    <location>
        <begin position="273"/>
        <end position="300"/>
    </location>
</feature>
<evidence type="ECO:0000256" key="2">
    <source>
        <dbReference type="ARBA" id="ARBA00012438"/>
    </source>
</evidence>
<keyword evidence="4" id="KW-0145">Chemotaxis</keyword>
<dbReference type="Gene3D" id="2.30.30.40">
    <property type="entry name" value="SH3 Domains"/>
    <property type="match status" value="1"/>
</dbReference>
<keyword evidence="5 12" id="KW-0597">Phosphoprotein</keyword>
<dbReference type="RefSeq" id="WP_105191236.1">
    <property type="nucleotide sequence ID" value="NZ_PTQZ01000024.1"/>
</dbReference>
<dbReference type="SUPFAM" id="SSF50341">
    <property type="entry name" value="CheW-like"/>
    <property type="match status" value="1"/>
</dbReference>
<feature type="region of interest" description="Disordered" evidence="14">
    <location>
        <begin position="133"/>
        <end position="154"/>
    </location>
</feature>
<keyword evidence="7" id="KW-0547">Nucleotide-binding</keyword>
<evidence type="ECO:0000256" key="3">
    <source>
        <dbReference type="ARBA" id="ARBA00021495"/>
    </source>
</evidence>
<sequence length="635" mass="67951">MSLDMDMSEFHAIFFEEAAEHLASLEALLVGLDRMNPDSEALNAIFRAAHSIKGSSATFGFPDMAAVTHDLETLLDRVRKQELVLTEVMVDITLEARDVLLLQLAAHQGGEPVAQALIDDLCERVRALAHGEAGPVSTPAPAPDAACDKPATAVRSADDGANAAVAEEAAPRALRKKPAFFCNMPAPDQAAPAVTQAAAEVPEPRPAAPAGQPVAQPAPARAAAPVRSLESSSIRVSVEKVDQLINLVGELVITQSMLAQTAQSGLAGDSLDDERLYERLQQLERNTRELQESVMSIRMLPVSAVFNRFPRLVRDLAGKLDKQIELRTFGEATELDRGVIEKITDPLTHLVRNSVDHGIESPAEREQAGKPAKGVLTLSAYHQGGSVIIQIQDDGKGLDRERILAKARERGLPVSESPADQEVWNLIFAPGFSTAEAVTDVSGRGVGMDVVRRNIESLGGRVDIASQRGQGTTISIRLPLTLAIMDGMSVGIGDQTYIVPLTAIIESLRPQAADVKALVGHDGSKGRLVHVRGEYLPLVALHEVFALTPKTDRPEKGILIIVDTESGRAALFVDELLGQRQVVIKSLESNYRKVPGISAATIMGDGSVSMILDVSEAVRLGRRHGLASYPMACAV</sequence>
<dbReference type="GO" id="GO:0005737">
    <property type="term" value="C:cytoplasm"/>
    <property type="evidence" value="ECO:0007669"/>
    <property type="project" value="InterPro"/>
</dbReference>
<dbReference type="PANTHER" id="PTHR43395">
    <property type="entry name" value="SENSOR HISTIDINE KINASE CHEA"/>
    <property type="match status" value="1"/>
</dbReference>
<dbReference type="CDD" id="cd00731">
    <property type="entry name" value="CheA_reg"/>
    <property type="match status" value="1"/>
</dbReference>
<feature type="domain" description="HPt" evidence="17">
    <location>
        <begin position="3"/>
        <end position="107"/>
    </location>
</feature>
<dbReference type="Pfam" id="PF02895">
    <property type="entry name" value="H-kinase_dim"/>
    <property type="match status" value="1"/>
</dbReference>
<evidence type="ECO:0000256" key="10">
    <source>
        <dbReference type="ARBA" id="ARBA00023012"/>
    </source>
</evidence>
<feature type="domain" description="CheW-like" evidence="16">
    <location>
        <begin position="484"/>
        <end position="623"/>
    </location>
</feature>
<evidence type="ECO:0000256" key="13">
    <source>
        <dbReference type="SAM" id="Coils"/>
    </source>
</evidence>
<dbReference type="Gene3D" id="1.20.120.160">
    <property type="entry name" value="HPT domain"/>
    <property type="match status" value="1"/>
</dbReference>
<dbReference type="InterPro" id="IPR002545">
    <property type="entry name" value="CheW-lke_dom"/>
</dbReference>
<dbReference type="FunFam" id="2.30.30.40:FF:000048">
    <property type="entry name" value="Chemotaxis protein CheA, putative"/>
    <property type="match status" value="1"/>
</dbReference>
<dbReference type="InterPro" id="IPR004105">
    <property type="entry name" value="CheA-like_dim"/>
</dbReference>
<evidence type="ECO:0000256" key="9">
    <source>
        <dbReference type="ARBA" id="ARBA00022840"/>
    </source>
</evidence>
<dbReference type="InterPro" id="IPR036097">
    <property type="entry name" value="HisK_dim/P_sf"/>
</dbReference>
<name>A0A2P6AUE2_9GAMM</name>
<dbReference type="InterPro" id="IPR036890">
    <property type="entry name" value="HATPase_C_sf"/>
</dbReference>
<dbReference type="Pfam" id="PF01627">
    <property type="entry name" value="Hpt"/>
    <property type="match status" value="1"/>
</dbReference>
<dbReference type="GO" id="GO:0006935">
    <property type="term" value="P:chemotaxis"/>
    <property type="evidence" value="ECO:0007669"/>
    <property type="project" value="UniProtKB-KW"/>
</dbReference>
<evidence type="ECO:0000256" key="12">
    <source>
        <dbReference type="PROSITE-ProRule" id="PRU00110"/>
    </source>
</evidence>
<dbReference type="EC" id="2.7.13.3" evidence="2"/>
<keyword evidence="6" id="KW-0808">Transferase</keyword>
<evidence type="ECO:0000259" key="16">
    <source>
        <dbReference type="PROSITE" id="PS50851"/>
    </source>
</evidence>
<dbReference type="InterPro" id="IPR051315">
    <property type="entry name" value="Bact_Chemotaxis_CheA"/>
</dbReference>
<evidence type="ECO:0000259" key="17">
    <source>
        <dbReference type="PROSITE" id="PS50894"/>
    </source>
</evidence>
<feature type="compositionally biased region" description="Low complexity" evidence="14">
    <location>
        <begin position="208"/>
        <end position="222"/>
    </location>
</feature>
<dbReference type="Gene3D" id="3.30.565.10">
    <property type="entry name" value="Histidine kinase-like ATPase, C-terminal domain"/>
    <property type="match status" value="1"/>
</dbReference>
<dbReference type="InterPro" id="IPR008207">
    <property type="entry name" value="Sig_transdc_His_kin_Hpt_dom"/>
</dbReference>
<dbReference type="FunFam" id="3.30.565.10:FF:000016">
    <property type="entry name" value="Chemotaxis protein CheA, putative"/>
    <property type="match status" value="1"/>
</dbReference>
<keyword evidence="10" id="KW-0902">Two-component regulatory system</keyword>
<reference evidence="19" key="1">
    <citation type="submission" date="2018-02" db="EMBL/GenBank/DDBJ databases">
        <title>Genome sequencing of Solimonas sp. HR-BB.</title>
        <authorList>
            <person name="Lee Y."/>
            <person name="Jeon C.O."/>
        </authorList>
    </citation>
    <scope>NUCLEOTIDE SEQUENCE [LARGE SCALE GENOMIC DNA]</scope>
    <source>
        <strain evidence="19">HR-E</strain>
    </source>
</reference>
<feature type="domain" description="Histidine kinase" evidence="15">
    <location>
        <begin position="274"/>
        <end position="482"/>
    </location>
</feature>
<dbReference type="AlphaFoldDB" id="A0A2P6AUE2"/>
<dbReference type="OrthoDB" id="9803176at2"/>
<comment type="function">
    <text evidence="11">Involved in the transmission of sensory signals from the chemoreceptors to the flagellar motors. CheA is autophosphorylated; it can transfer its phosphate group to either CheB or CheY.</text>
</comment>
<evidence type="ECO:0000256" key="7">
    <source>
        <dbReference type="ARBA" id="ARBA00022741"/>
    </source>
</evidence>
<comment type="caution">
    <text evidence="18">The sequence shown here is derived from an EMBL/GenBank/DDBJ whole genome shotgun (WGS) entry which is preliminary data.</text>
</comment>
<dbReference type="SUPFAM" id="SSF47384">
    <property type="entry name" value="Homodimeric domain of signal transducing histidine kinase"/>
    <property type="match status" value="1"/>
</dbReference>
<evidence type="ECO:0000313" key="19">
    <source>
        <dbReference type="Proteomes" id="UP000243900"/>
    </source>
</evidence>
<dbReference type="SMART" id="SM00387">
    <property type="entry name" value="HATPase_c"/>
    <property type="match status" value="1"/>
</dbReference>
<dbReference type="GO" id="GO:0005524">
    <property type="term" value="F:ATP binding"/>
    <property type="evidence" value="ECO:0007669"/>
    <property type="project" value="UniProtKB-KW"/>
</dbReference>
<dbReference type="InterPro" id="IPR036061">
    <property type="entry name" value="CheW-like_dom_sf"/>
</dbReference>
<feature type="modified residue" description="Phosphohistidine" evidence="12">
    <location>
        <position position="50"/>
    </location>
</feature>
<dbReference type="PROSITE" id="PS50894">
    <property type="entry name" value="HPT"/>
    <property type="match status" value="1"/>
</dbReference>
<evidence type="ECO:0000313" key="18">
    <source>
        <dbReference type="EMBL" id="PQA49511.1"/>
    </source>
</evidence>
<dbReference type="Proteomes" id="UP000243900">
    <property type="component" value="Unassembled WGS sequence"/>
</dbReference>
<comment type="catalytic activity">
    <reaction evidence="1">
        <text>ATP + protein L-histidine = ADP + protein N-phospho-L-histidine.</text>
        <dbReference type="EC" id="2.7.13.3"/>
    </reaction>
</comment>
<evidence type="ECO:0000256" key="14">
    <source>
        <dbReference type="SAM" id="MobiDB-lite"/>
    </source>
</evidence>
<evidence type="ECO:0000256" key="5">
    <source>
        <dbReference type="ARBA" id="ARBA00022553"/>
    </source>
</evidence>
<dbReference type="EMBL" id="PTQZ01000024">
    <property type="protein sequence ID" value="PQA49511.1"/>
    <property type="molecule type" value="Genomic_DNA"/>
</dbReference>
<dbReference type="PROSITE" id="PS50851">
    <property type="entry name" value="CHEW"/>
    <property type="match status" value="1"/>
</dbReference>
<dbReference type="CDD" id="cd00088">
    <property type="entry name" value="HPT"/>
    <property type="match status" value="1"/>
</dbReference>
<keyword evidence="13" id="KW-0175">Coiled coil</keyword>
<dbReference type="Gene3D" id="1.10.287.560">
    <property type="entry name" value="Histidine kinase CheA-like, homodimeric domain"/>
    <property type="match status" value="1"/>
</dbReference>
<dbReference type="SUPFAM" id="SSF55874">
    <property type="entry name" value="ATPase domain of HSP90 chaperone/DNA topoisomerase II/histidine kinase"/>
    <property type="match status" value="1"/>
</dbReference>
<gene>
    <name evidence="18" type="ORF">C5O18_02200</name>
</gene>
<dbReference type="InterPro" id="IPR005467">
    <property type="entry name" value="His_kinase_dom"/>
</dbReference>
<dbReference type="CDD" id="cd16916">
    <property type="entry name" value="HATPase_CheA-like"/>
    <property type="match status" value="1"/>
</dbReference>
<feature type="region of interest" description="Disordered" evidence="14">
    <location>
        <begin position="195"/>
        <end position="222"/>
    </location>
</feature>
<dbReference type="SMART" id="SM00260">
    <property type="entry name" value="CheW"/>
    <property type="match status" value="1"/>
</dbReference>
<dbReference type="SMART" id="SM00073">
    <property type="entry name" value="HPT"/>
    <property type="match status" value="1"/>
</dbReference>
<proteinExistence type="predicted"/>
<organism evidence="18 19">
    <name type="scientific">Amnimonas aquatica</name>
    <dbReference type="NCBI Taxonomy" id="2094561"/>
    <lineage>
        <taxon>Bacteria</taxon>
        <taxon>Pseudomonadati</taxon>
        <taxon>Pseudomonadota</taxon>
        <taxon>Gammaproteobacteria</taxon>
        <taxon>Moraxellales</taxon>
        <taxon>Moraxellaceae</taxon>
        <taxon>Amnimonas</taxon>
    </lineage>
</organism>
<accession>A0A2P6AUE2</accession>
<evidence type="ECO:0000256" key="6">
    <source>
        <dbReference type="ARBA" id="ARBA00022679"/>
    </source>
</evidence>
<protein>
    <recommendedName>
        <fullName evidence="3">Chemotaxis protein CheA</fullName>
        <ecNumber evidence="2">2.7.13.3</ecNumber>
    </recommendedName>
</protein>
<dbReference type="SUPFAM" id="SSF47226">
    <property type="entry name" value="Histidine-containing phosphotransfer domain, HPT domain"/>
    <property type="match status" value="1"/>
</dbReference>
<evidence type="ECO:0000259" key="15">
    <source>
        <dbReference type="PROSITE" id="PS50109"/>
    </source>
</evidence>
<dbReference type="SMART" id="SM01231">
    <property type="entry name" value="H-kinase_dim"/>
    <property type="match status" value="1"/>
</dbReference>
<dbReference type="PROSITE" id="PS50109">
    <property type="entry name" value="HIS_KIN"/>
    <property type="match status" value="1"/>
</dbReference>
<dbReference type="Pfam" id="PF02518">
    <property type="entry name" value="HATPase_c"/>
    <property type="match status" value="1"/>
</dbReference>
<feature type="compositionally biased region" description="Low complexity" evidence="14">
    <location>
        <begin position="143"/>
        <end position="154"/>
    </location>
</feature>
<evidence type="ECO:0000256" key="4">
    <source>
        <dbReference type="ARBA" id="ARBA00022500"/>
    </source>
</evidence>
<dbReference type="InterPro" id="IPR036641">
    <property type="entry name" value="HPT_dom_sf"/>
</dbReference>
<dbReference type="Pfam" id="PF01584">
    <property type="entry name" value="CheW"/>
    <property type="match status" value="1"/>
</dbReference>
<keyword evidence="19" id="KW-1185">Reference proteome</keyword>
<dbReference type="InterPro" id="IPR003594">
    <property type="entry name" value="HATPase_dom"/>
</dbReference>
<evidence type="ECO:0000256" key="8">
    <source>
        <dbReference type="ARBA" id="ARBA00022777"/>
    </source>
</evidence>